<keyword evidence="7" id="KW-1185">Reference proteome</keyword>
<feature type="transmembrane region" description="Helical" evidence="5">
    <location>
        <begin position="116"/>
        <end position="138"/>
    </location>
</feature>
<protein>
    <recommendedName>
        <fullName evidence="8">MAPEG family protein</fullName>
    </recommendedName>
</protein>
<evidence type="ECO:0008006" key="8">
    <source>
        <dbReference type="Google" id="ProtNLM"/>
    </source>
</evidence>
<evidence type="ECO:0000313" key="7">
    <source>
        <dbReference type="Proteomes" id="UP000552700"/>
    </source>
</evidence>
<dbReference type="Gene3D" id="1.20.120.550">
    <property type="entry name" value="Membrane associated eicosanoid/glutathione metabolism-like domain"/>
    <property type="match status" value="1"/>
</dbReference>
<keyword evidence="2 5" id="KW-0812">Transmembrane</keyword>
<reference evidence="6 7" key="1">
    <citation type="submission" date="2020-08" db="EMBL/GenBank/DDBJ databases">
        <title>Genomic Encyclopedia of Type Strains, Phase IV (KMG-IV): sequencing the most valuable type-strain genomes for metagenomic binning, comparative biology and taxonomic classification.</title>
        <authorList>
            <person name="Goeker M."/>
        </authorList>
    </citation>
    <scope>NUCLEOTIDE SEQUENCE [LARGE SCALE GENOMIC DNA]</scope>
    <source>
        <strain evidence="6 7">DSM 102255</strain>
    </source>
</reference>
<dbReference type="SUPFAM" id="SSF161084">
    <property type="entry name" value="MAPEG domain-like"/>
    <property type="match status" value="1"/>
</dbReference>
<evidence type="ECO:0000256" key="3">
    <source>
        <dbReference type="ARBA" id="ARBA00022989"/>
    </source>
</evidence>
<dbReference type="Pfam" id="PF01124">
    <property type="entry name" value="MAPEG"/>
    <property type="match status" value="1"/>
</dbReference>
<feature type="transmembrane region" description="Helical" evidence="5">
    <location>
        <begin position="6"/>
        <end position="25"/>
    </location>
</feature>
<feature type="transmembrane region" description="Helical" evidence="5">
    <location>
        <begin position="69"/>
        <end position="96"/>
    </location>
</feature>
<comment type="caution">
    <text evidence="6">The sequence shown here is derived from an EMBL/GenBank/DDBJ whole genome shotgun (WGS) entry which is preliminary data.</text>
</comment>
<keyword evidence="3 5" id="KW-1133">Transmembrane helix</keyword>
<evidence type="ECO:0000256" key="2">
    <source>
        <dbReference type="ARBA" id="ARBA00022692"/>
    </source>
</evidence>
<gene>
    <name evidence="6" type="ORF">FHS92_000892</name>
</gene>
<dbReference type="InterPro" id="IPR001129">
    <property type="entry name" value="Membr-assoc_MAPEG"/>
</dbReference>
<dbReference type="GO" id="GO:0016020">
    <property type="term" value="C:membrane"/>
    <property type="evidence" value="ECO:0007669"/>
    <property type="project" value="UniProtKB-SubCell"/>
</dbReference>
<dbReference type="Proteomes" id="UP000552700">
    <property type="component" value="Unassembled WGS sequence"/>
</dbReference>
<evidence type="ECO:0000256" key="5">
    <source>
        <dbReference type="SAM" id="Phobius"/>
    </source>
</evidence>
<dbReference type="InterPro" id="IPR023352">
    <property type="entry name" value="MAPEG-like_dom_sf"/>
</dbReference>
<dbReference type="AlphaFoldDB" id="A0A841J3L2"/>
<name>A0A841J3L2_9SPHN</name>
<proteinExistence type="predicted"/>
<accession>A0A841J3L2</accession>
<dbReference type="RefSeq" id="WP_184077889.1">
    <property type="nucleotide sequence ID" value="NZ_JACIJP010000001.1"/>
</dbReference>
<sequence>MQTAIFWPAFALVSLTYGVWLVMYVGRIALIKRQPPTDTTFATQESSLRYFQPVEMPANNLANLFEMPVLFFAVVILLMVTGQANGLQVALAWTYVALRAVHSAIHIRKGPIPARFLVYVASCAVLLAMWVGLAVDIARAG</sequence>
<organism evidence="6 7">
    <name type="scientific">Sphingobium subterraneum</name>
    <dbReference type="NCBI Taxonomy" id="627688"/>
    <lineage>
        <taxon>Bacteria</taxon>
        <taxon>Pseudomonadati</taxon>
        <taxon>Pseudomonadota</taxon>
        <taxon>Alphaproteobacteria</taxon>
        <taxon>Sphingomonadales</taxon>
        <taxon>Sphingomonadaceae</taxon>
        <taxon>Sphingobium</taxon>
    </lineage>
</organism>
<dbReference type="EMBL" id="JACIJP010000001">
    <property type="protein sequence ID" value="MBB6123185.1"/>
    <property type="molecule type" value="Genomic_DNA"/>
</dbReference>
<evidence type="ECO:0000256" key="4">
    <source>
        <dbReference type="ARBA" id="ARBA00023136"/>
    </source>
</evidence>
<comment type="subcellular location">
    <subcellularLocation>
        <location evidence="1">Membrane</location>
    </subcellularLocation>
</comment>
<evidence type="ECO:0000256" key="1">
    <source>
        <dbReference type="ARBA" id="ARBA00004370"/>
    </source>
</evidence>
<evidence type="ECO:0000313" key="6">
    <source>
        <dbReference type="EMBL" id="MBB6123185.1"/>
    </source>
</evidence>
<keyword evidence="4 5" id="KW-0472">Membrane</keyword>